<proteinExistence type="predicted"/>
<evidence type="ECO:0000313" key="1">
    <source>
        <dbReference type="EMBL" id="GAA0415179.1"/>
    </source>
</evidence>
<accession>A0ABN0YXC6</accession>
<reference evidence="1 2" key="1">
    <citation type="journal article" date="2019" name="Int. J. Syst. Evol. Microbiol.">
        <title>The Global Catalogue of Microorganisms (GCM) 10K type strain sequencing project: providing services to taxonomists for standard genome sequencing and annotation.</title>
        <authorList>
            <consortium name="The Broad Institute Genomics Platform"/>
            <consortium name="The Broad Institute Genome Sequencing Center for Infectious Disease"/>
            <person name="Wu L."/>
            <person name="Ma J."/>
        </authorList>
    </citation>
    <scope>NUCLEOTIDE SEQUENCE [LARGE SCALE GENOMIC DNA]</scope>
    <source>
        <strain evidence="1 2">JCM 4788</strain>
    </source>
</reference>
<dbReference type="Proteomes" id="UP001500879">
    <property type="component" value="Unassembled WGS sequence"/>
</dbReference>
<keyword evidence="2" id="KW-1185">Reference proteome</keyword>
<evidence type="ECO:0000313" key="2">
    <source>
        <dbReference type="Proteomes" id="UP001500879"/>
    </source>
</evidence>
<sequence length="146" mass="16387">MTISRREIQIQMVTESGLRALDIPVNTGIPTVEEAWMAVASMETHPVATVSQEDPNAMEEVDRQWRFHASTVSLMGADGEFLMSVAGRGSREVGWLPVKWSKDSKLAATLRCDGDPEFVAMSMDGRFLCAVTTEEYDYWIVVHRFD</sequence>
<protein>
    <submittedName>
        <fullName evidence="1">Uncharacterized protein</fullName>
    </submittedName>
</protein>
<dbReference type="EMBL" id="BAAABX010000047">
    <property type="protein sequence ID" value="GAA0415179.1"/>
    <property type="molecule type" value="Genomic_DNA"/>
</dbReference>
<organism evidence="1 2">
    <name type="scientific">Streptomyces luteireticuli</name>
    <dbReference type="NCBI Taxonomy" id="173858"/>
    <lineage>
        <taxon>Bacteria</taxon>
        <taxon>Bacillati</taxon>
        <taxon>Actinomycetota</taxon>
        <taxon>Actinomycetes</taxon>
        <taxon>Kitasatosporales</taxon>
        <taxon>Streptomycetaceae</taxon>
        <taxon>Streptomyces</taxon>
    </lineage>
</organism>
<gene>
    <name evidence="1" type="ORF">GCM10010357_40610</name>
</gene>
<comment type="caution">
    <text evidence="1">The sequence shown here is derived from an EMBL/GenBank/DDBJ whole genome shotgun (WGS) entry which is preliminary data.</text>
</comment>
<name>A0ABN0YXC6_9ACTN</name>